<dbReference type="Gene3D" id="1.20.1050.80">
    <property type="entry name" value="VPS9 domain"/>
    <property type="match status" value="1"/>
</dbReference>
<sequence>MRVILRGDVVQPGLCCSPGQPVERWKHCDDVGLVDGGVPTIGGSEASIILEPAVWSKVLVVDTVYFDAIRNSIQWTMCCRRNCTQRIMGEETTYQRCRHTQELGLLNEDFYPLVVDMQRGIDLAKRILVRQDDEDSVDLLHLLHVYILPIIKLCSEDKEHVTQALTNQEQTLQKLNVKIDEMTEQRRMLKQTMRQWREDMCEHLQSETAIVSCNSSFLKLLCEQLKADVEYGYIYIELETWKKKVQEAKLRVQKKGGRRYVGQLNAAKVGRDAVEERMTKLMYVHNAGLALCASRVSDEQKVSDPHEEAYMKIQDEWKGHEKERIELVRRKICALSVREALFHTEEELTRGSQTTGVEISSDGTQRPTDVLGESSLPEGWETLQSQVAKSLELNPVIHQLHGEFTHWIRSYCTKELAGPRSNSFSWKGKLPLQCTQVEDSANVTCLRISPDILSVRQSIKERKPATHFQGLTKTLQNEVCLHFREVVHELVKDHSVPSTCSARLWTCYERRFFSSHSDDILRLYERAYAEDTKKLESTLPTYTVRDILLGDEWILNILGLYAPDFLSPTLENPVDTAEEGQLAEELNKEFEKEDEAGVKITEAKDVKDDETKSRERLESGISVHGDEKVQVIRREKDPSKTDSLRKSHRNTEIIDLTWVTRQASLSERSSTWSSLERKSHMTAASVFGESLSLPIDIPNTNSNARTLSIPIISSVGDSGVSLNIPTDDDATRDLFEALQAGHSSADSKDPLDKCCRDNPNSKVFLERFQTAYNCFRVALQYPVPMSKLQWLFSCIQEVNTTAEKQSRLIFCGKSRMMSGDDLLDALVLFLLHGDVKEVANGYHHIMMLLDYMPDFLQMGQFGFTLSQFLLAYTHILDHYQETPVTICDQADTG</sequence>
<evidence type="ECO:0000256" key="1">
    <source>
        <dbReference type="SAM" id="Coils"/>
    </source>
</evidence>
<proteinExistence type="predicted"/>
<feature type="compositionally biased region" description="Polar residues" evidence="2">
    <location>
        <begin position="352"/>
        <end position="367"/>
    </location>
</feature>
<evidence type="ECO:0000256" key="2">
    <source>
        <dbReference type="SAM" id="MobiDB-lite"/>
    </source>
</evidence>
<accession>A0A914B9A6</accession>
<evidence type="ECO:0000313" key="4">
    <source>
        <dbReference type="Proteomes" id="UP000887568"/>
    </source>
</evidence>
<keyword evidence="1" id="KW-0175">Coiled coil</keyword>
<dbReference type="OMA" id="SALWFKT"/>
<dbReference type="SUPFAM" id="SSF109993">
    <property type="entry name" value="VPS9 domain"/>
    <property type="match status" value="1"/>
</dbReference>
<organism evidence="3 4">
    <name type="scientific">Patiria miniata</name>
    <name type="common">Bat star</name>
    <name type="synonym">Asterina miniata</name>
    <dbReference type="NCBI Taxonomy" id="46514"/>
    <lineage>
        <taxon>Eukaryota</taxon>
        <taxon>Metazoa</taxon>
        <taxon>Echinodermata</taxon>
        <taxon>Eleutherozoa</taxon>
        <taxon>Asterozoa</taxon>
        <taxon>Asteroidea</taxon>
        <taxon>Valvatacea</taxon>
        <taxon>Valvatida</taxon>
        <taxon>Asterinidae</taxon>
        <taxon>Patiria</taxon>
    </lineage>
</organism>
<keyword evidence="4" id="KW-1185">Reference proteome</keyword>
<feature type="region of interest" description="Disordered" evidence="2">
    <location>
        <begin position="352"/>
        <end position="372"/>
    </location>
</feature>
<reference evidence="3" key="1">
    <citation type="submission" date="2022-11" db="UniProtKB">
        <authorList>
            <consortium name="EnsemblMetazoa"/>
        </authorList>
    </citation>
    <scope>IDENTIFICATION</scope>
</reference>
<feature type="coiled-coil region" evidence="1">
    <location>
        <begin position="158"/>
        <end position="199"/>
    </location>
</feature>
<dbReference type="EnsemblMetazoa" id="XM_038216656.1">
    <property type="protein sequence ID" value="XP_038072584.1"/>
    <property type="gene ID" value="LOC119741048"/>
</dbReference>
<dbReference type="RefSeq" id="XP_038072584.1">
    <property type="nucleotide sequence ID" value="XM_038216656.1"/>
</dbReference>
<dbReference type="InterPro" id="IPR037191">
    <property type="entry name" value="VPS9_dom_sf"/>
</dbReference>
<dbReference type="OrthoDB" id="10028873at2759"/>
<protein>
    <submittedName>
        <fullName evidence="3">Uncharacterized protein</fullName>
    </submittedName>
</protein>
<name>A0A914B9A6_PATMI</name>
<dbReference type="AlphaFoldDB" id="A0A914B9A6"/>
<dbReference type="Proteomes" id="UP000887568">
    <property type="component" value="Unplaced"/>
</dbReference>
<evidence type="ECO:0000313" key="3">
    <source>
        <dbReference type="EnsemblMetazoa" id="XP_038072584.1"/>
    </source>
</evidence>
<dbReference type="GeneID" id="119741048"/>